<accession>A0A6A4I414</accession>
<evidence type="ECO:0000256" key="1">
    <source>
        <dbReference type="SAM" id="MobiDB-lite"/>
    </source>
</evidence>
<dbReference type="AlphaFoldDB" id="A0A6A4I414"/>
<name>A0A6A4I414_9AGAR</name>
<organism evidence="2 3">
    <name type="scientific">Gymnopus androsaceus JB14</name>
    <dbReference type="NCBI Taxonomy" id="1447944"/>
    <lineage>
        <taxon>Eukaryota</taxon>
        <taxon>Fungi</taxon>
        <taxon>Dikarya</taxon>
        <taxon>Basidiomycota</taxon>
        <taxon>Agaricomycotina</taxon>
        <taxon>Agaricomycetes</taxon>
        <taxon>Agaricomycetidae</taxon>
        <taxon>Agaricales</taxon>
        <taxon>Marasmiineae</taxon>
        <taxon>Omphalotaceae</taxon>
        <taxon>Gymnopus</taxon>
    </lineage>
</organism>
<dbReference type="EMBL" id="ML769410">
    <property type="protein sequence ID" value="KAE9405231.1"/>
    <property type="molecule type" value="Genomic_DNA"/>
</dbReference>
<protein>
    <submittedName>
        <fullName evidence="2">Uncharacterized protein</fullName>
    </submittedName>
</protein>
<dbReference type="Proteomes" id="UP000799118">
    <property type="component" value="Unassembled WGS sequence"/>
</dbReference>
<keyword evidence="3" id="KW-1185">Reference proteome</keyword>
<proteinExistence type="predicted"/>
<evidence type="ECO:0000313" key="2">
    <source>
        <dbReference type="EMBL" id="KAE9405231.1"/>
    </source>
</evidence>
<gene>
    <name evidence="2" type="ORF">BT96DRAFT_988520</name>
</gene>
<sequence length="118" mass="12832">MPFPFTFSLSAPGISNPFSAPPLPPKAGTSNPGYPAERSHSNTNANAKRRYPSPSPSQNDNSRGLKRGWEPSFAEPSQSIPTFASSNGYLDTPAKYREIAEQQKKGLGGFNKDDFEQI</sequence>
<feature type="compositionally biased region" description="Polar residues" evidence="1">
    <location>
        <begin position="75"/>
        <end position="88"/>
    </location>
</feature>
<dbReference type="OrthoDB" id="2507743at2759"/>
<feature type="region of interest" description="Disordered" evidence="1">
    <location>
        <begin position="1"/>
        <end position="88"/>
    </location>
</feature>
<evidence type="ECO:0000313" key="3">
    <source>
        <dbReference type="Proteomes" id="UP000799118"/>
    </source>
</evidence>
<reference evidence="2" key="1">
    <citation type="journal article" date="2019" name="Environ. Microbiol.">
        <title>Fungal ecological strategies reflected in gene transcription - a case study of two litter decomposers.</title>
        <authorList>
            <person name="Barbi F."/>
            <person name="Kohler A."/>
            <person name="Barry K."/>
            <person name="Baskaran P."/>
            <person name="Daum C."/>
            <person name="Fauchery L."/>
            <person name="Ihrmark K."/>
            <person name="Kuo A."/>
            <person name="LaButti K."/>
            <person name="Lipzen A."/>
            <person name="Morin E."/>
            <person name="Grigoriev I.V."/>
            <person name="Henrissat B."/>
            <person name="Lindahl B."/>
            <person name="Martin F."/>
        </authorList>
    </citation>
    <scope>NUCLEOTIDE SEQUENCE</scope>
    <source>
        <strain evidence="2">JB14</strain>
    </source>
</reference>